<evidence type="ECO:0000313" key="4">
    <source>
        <dbReference type="Proteomes" id="UP000588098"/>
    </source>
</evidence>
<dbReference type="Proteomes" id="UP000588098">
    <property type="component" value="Unassembled WGS sequence"/>
</dbReference>
<reference evidence="3 4" key="1">
    <citation type="submission" date="2020-08" db="EMBL/GenBank/DDBJ databases">
        <title>Genomic Encyclopedia of Type Strains, Phase III (KMG-III): the genomes of soil and plant-associated and newly described type strains.</title>
        <authorList>
            <person name="Whitman W."/>
        </authorList>
    </citation>
    <scope>NUCLEOTIDE SEQUENCE [LARGE SCALE GENOMIC DNA]</scope>
    <source>
        <strain evidence="3 4">CECT 8305</strain>
    </source>
</reference>
<keyword evidence="4" id="KW-1185">Reference proteome</keyword>
<name>A0A7W9Q7M4_9ACTN</name>
<accession>A0A7W9Q7M4</accession>
<comment type="caution">
    <text evidence="3">The sequence shown here is derived from an EMBL/GenBank/DDBJ whole genome shotgun (WGS) entry which is preliminary data.</text>
</comment>
<evidence type="ECO:0000256" key="2">
    <source>
        <dbReference type="SAM" id="SignalP"/>
    </source>
</evidence>
<evidence type="ECO:0008006" key="5">
    <source>
        <dbReference type="Google" id="ProtNLM"/>
    </source>
</evidence>
<feature type="chain" id="PRO_5039635520" description="Lipoprotein" evidence="2">
    <location>
        <begin position="23"/>
        <end position="225"/>
    </location>
</feature>
<feature type="signal peptide" evidence="2">
    <location>
        <begin position="1"/>
        <end position="22"/>
    </location>
</feature>
<dbReference type="PROSITE" id="PS51257">
    <property type="entry name" value="PROKAR_LIPOPROTEIN"/>
    <property type="match status" value="1"/>
</dbReference>
<proteinExistence type="predicted"/>
<feature type="compositionally biased region" description="Low complexity" evidence="1">
    <location>
        <begin position="52"/>
        <end position="61"/>
    </location>
</feature>
<evidence type="ECO:0000313" key="3">
    <source>
        <dbReference type="EMBL" id="MBB5934693.1"/>
    </source>
</evidence>
<feature type="region of interest" description="Disordered" evidence="1">
    <location>
        <begin position="26"/>
        <end position="70"/>
    </location>
</feature>
<gene>
    <name evidence="3" type="ORF">FHS42_001740</name>
</gene>
<evidence type="ECO:0000256" key="1">
    <source>
        <dbReference type="SAM" id="MobiDB-lite"/>
    </source>
</evidence>
<dbReference type="EMBL" id="JACHJL010000003">
    <property type="protein sequence ID" value="MBB5934693.1"/>
    <property type="molecule type" value="Genomic_DNA"/>
</dbReference>
<dbReference type="AlphaFoldDB" id="A0A7W9Q7M4"/>
<organism evidence="3 4">
    <name type="scientific">Streptomyces zagrosensis</name>
    <dbReference type="NCBI Taxonomy" id="1042984"/>
    <lineage>
        <taxon>Bacteria</taxon>
        <taxon>Bacillati</taxon>
        <taxon>Actinomycetota</taxon>
        <taxon>Actinomycetes</taxon>
        <taxon>Kitasatosporales</taxon>
        <taxon>Streptomycetaceae</taxon>
        <taxon>Streptomyces</taxon>
    </lineage>
</organism>
<dbReference type="RefSeq" id="WP_184570386.1">
    <property type="nucleotide sequence ID" value="NZ_JACHJL010000003.1"/>
</dbReference>
<keyword evidence="2" id="KW-0732">Signal</keyword>
<protein>
    <recommendedName>
        <fullName evidence="5">Lipoprotein</fullName>
    </recommendedName>
</protein>
<sequence length="225" mass="24113">MNTHTRTGTGIALLVAASLALTACGGDSDSDSNADSKDKIKGAEQSSQSATPNNSLSPSPSDDGIDRPDIKLPEDVKNVFEDSKTGDAKKDAVLADSAHGINAIDEAVTSGKTDRPALRFYLKTDGLMSALQYIQGYYEAGTTFTGTTRYYDRKVTFLENGSAVVNYCSDESKANSKDRKTQKVKEHTPGPLDYGYYTSRLTKNASGVWQTTKVISGDGKEKCQA</sequence>